<organism evidence="1 2">
    <name type="scientific">Nocardia amamiensis</name>
    <dbReference type="NCBI Taxonomy" id="404578"/>
    <lineage>
        <taxon>Bacteria</taxon>
        <taxon>Bacillati</taxon>
        <taxon>Actinomycetota</taxon>
        <taxon>Actinomycetes</taxon>
        <taxon>Mycobacteriales</taxon>
        <taxon>Nocardiaceae</taxon>
        <taxon>Nocardia</taxon>
    </lineage>
</organism>
<evidence type="ECO:0000313" key="2">
    <source>
        <dbReference type="Proteomes" id="UP000702209"/>
    </source>
</evidence>
<dbReference type="Proteomes" id="UP000702209">
    <property type="component" value="Unassembled WGS sequence"/>
</dbReference>
<evidence type="ECO:0000313" key="1">
    <source>
        <dbReference type="EMBL" id="MBF6303203.1"/>
    </source>
</evidence>
<dbReference type="EMBL" id="JADLQX010000282">
    <property type="protein sequence ID" value="MBF6303203.1"/>
    <property type="molecule type" value="Genomic_DNA"/>
</dbReference>
<sequence length="51" mass="5788">NWHEGLKSSTKIALEKINGAFAAKWISADESLSLKQRVYSVQDKLIELALW</sequence>
<protein>
    <submittedName>
        <fullName evidence="1">Uncharacterized protein</fullName>
    </submittedName>
</protein>
<accession>A0ABS0D2Y6</accession>
<comment type="caution">
    <text evidence="1">The sequence shown here is derived from an EMBL/GenBank/DDBJ whole genome shotgun (WGS) entry which is preliminary data.</text>
</comment>
<keyword evidence="2" id="KW-1185">Reference proteome</keyword>
<proteinExistence type="predicted"/>
<reference evidence="1 2" key="1">
    <citation type="submission" date="2020-10" db="EMBL/GenBank/DDBJ databases">
        <title>Identification of Nocardia species via Next-generation sequencing and recognition of intraspecies genetic diversity.</title>
        <authorList>
            <person name="Li P."/>
            <person name="Li P."/>
            <person name="Lu B."/>
        </authorList>
    </citation>
    <scope>NUCLEOTIDE SEQUENCE [LARGE SCALE GENOMIC DNA]</scope>
    <source>
        <strain evidence="1 2">BJ06-0157</strain>
    </source>
</reference>
<gene>
    <name evidence="1" type="ORF">IU459_37830</name>
</gene>
<name>A0ABS0D2Y6_9NOCA</name>
<feature type="non-terminal residue" evidence="1">
    <location>
        <position position="1"/>
    </location>
</feature>